<dbReference type="Pfam" id="PF00126">
    <property type="entry name" value="HTH_1"/>
    <property type="match status" value="1"/>
</dbReference>
<organism evidence="6 7">
    <name type="scientific">Marinomonas ostreistagni</name>
    <dbReference type="NCBI Taxonomy" id="359209"/>
    <lineage>
        <taxon>Bacteria</taxon>
        <taxon>Pseudomonadati</taxon>
        <taxon>Pseudomonadota</taxon>
        <taxon>Gammaproteobacteria</taxon>
        <taxon>Oceanospirillales</taxon>
        <taxon>Oceanospirillaceae</taxon>
        <taxon>Marinomonas</taxon>
    </lineage>
</organism>
<dbReference type="SUPFAM" id="SSF46785">
    <property type="entry name" value="Winged helix' DNA-binding domain"/>
    <property type="match status" value="1"/>
</dbReference>
<dbReference type="InterPro" id="IPR036388">
    <property type="entry name" value="WH-like_DNA-bd_sf"/>
</dbReference>
<comment type="caution">
    <text evidence="6">The sequence shown here is derived from an EMBL/GenBank/DDBJ whole genome shotgun (WGS) entry which is preliminary data.</text>
</comment>
<evidence type="ECO:0000256" key="2">
    <source>
        <dbReference type="ARBA" id="ARBA00023015"/>
    </source>
</evidence>
<dbReference type="Gene3D" id="1.10.10.10">
    <property type="entry name" value="Winged helix-like DNA-binding domain superfamily/Winged helix DNA-binding domain"/>
    <property type="match status" value="1"/>
</dbReference>
<keyword evidence="4" id="KW-0804">Transcription</keyword>
<protein>
    <submittedName>
        <fullName evidence="6">LysR family transcriptional regulator</fullName>
    </submittedName>
</protein>
<evidence type="ECO:0000259" key="5">
    <source>
        <dbReference type="PROSITE" id="PS50931"/>
    </source>
</evidence>
<comment type="similarity">
    <text evidence="1">Belongs to the LysR transcriptional regulatory family.</text>
</comment>
<dbReference type="SUPFAM" id="SSF53850">
    <property type="entry name" value="Periplasmic binding protein-like II"/>
    <property type="match status" value="1"/>
</dbReference>
<dbReference type="PANTHER" id="PTHR30126:SF98">
    <property type="entry name" value="HTH-TYPE TRANSCRIPTIONAL ACTIVATOR BAUR"/>
    <property type="match status" value="1"/>
</dbReference>
<dbReference type="InterPro" id="IPR005119">
    <property type="entry name" value="LysR_subst-bd"/>
</dbReference>
<dbReference type="PROSITE" id="PS50931">
    <property type="entry name" value="HTH_LYSR"/>
    <property type="match status" value="1"/>
</dbReference>
<dbReference type="CDD" id="cd05466">
    <property type="entry name" value="PBP2_LTTR_substrate"/>
    <property type="match status" value="1"/>
</dbReference>
<sequence length="316" mass="35464">MSANNYSLGQVGDYEIKQLKVFKTVVDCGGFSAAETMLNIGRSTISLHISNLESRLNLTLCKRGRGGFSLTEEGEIIYRMTETLLESLDAFRITVNNLNASLTGRLRITLSDSVSLDSRCRMPELIRHFTDRAPEVTLYTNVASMAKIERTILNDEADVGFIPYHRKLDGLEYIHLYSDNCYIYVAKDHPIAKLSETEQVAEVDSYPASHAGLKPHEGVSEQISNMNLSAISYFYDTRLALILSGRYIGFLPEEYASEHVDRGDIVAVATKQRHYTLGMAVIYKKTAQPNKPRELFLQVLREQLAVAHDKAEAAPY</sequence>
<name>A0ABS0ZD80_9GAMM</name>
<keyword evidence="3" id="KW-0238">DNA-binding</keyword>
<evidence type="ECO:0000313" key="6">
    <source>
        <dbReference type="EMBL" id="MBJ7551606.1"/>
    </source>
</evidence>
<dbReference type="Proteomes" id="UP000598488">
    <property type="component" value="Unassembled WGS sequence"/>
</dbReference>
<keyword evidence="7" id="KW-1185">Reference proteome</keyword>
<accession>A0ABS0ZD80</accession>
<gene>
    <name evidence="6" type="ORF">JHD44_13000</name>
</gene>
<dbReference type="InterPro" id="IPR000847">
    <property type="entry name" value="LysR_HTH_N"/>
</dbReference>
<proteinExistence type="inferred from homology"/>
<evidence type="ECO:0000256" key="1">
    <source>
        <dbReference type="ARBA" id="ARBA00009437"/>
    </source>
</evidence>
<dbReference type="InterPro" id="IPR036390">
    <property type="entry name" value="WH_DNA-bd_sf"/>
</dbReference>
<dbReference type="EMBL" id="JAEMUH010000012">
    <property type="protein sequence ID" value="MBJ7551606.1"/>
    <property type="molecule type" value="Genomic_DNA"/>
</dbReference>
<evidence type="ECO:0000313" key="7">
    <source>
        <dbReference type="Proteomes" id="UP000598488"/>
    </source>
</evidence>
<dbReference type="Pfam" id="PF03466">
    <property type="entry name" value="LysR_substrate"/>
    <property type="match status" value="1"/>
</dbReference>
<reference evidence="6 7" key="1">
    <citation type="submission" date="2020-12" db="EMBL/GenBank/DDBJ databases">
        <title>Comparative genome analysis of fungal antagonists Marinomonas ostreistagni 398 and M. spartinae 468.</title>
        <authorList>
            <person name="Fields J.L."/>
            <person name="Mavrodi O.V."/>
            <person name="Biber P.D."/>
            <person name="Indest K.J."/>
            <person name="Mavrodi D.V."/>
        </authorList>
    </citation>
    <scope>NUCLEOTIDE SEQUENCE [LARGE SCALE GENOMIC DNA]</scope>
    <source>
        <strain evidence="6 7">USM7</strain>
    </source>
</reference>
<dbReference type="PANTHER" id="PTHR30126">
    <property type="entry name" value="HTH-TYPE TRANSCRIPTIONAL REGULATOR"/>
    <property type="match status" value="1"/>
</dbReference>
<dbReference type="Gene3D" id="3.40.190.290">
    <property type="match status" value="1"/>
</dbReference>
<dbReference type="RefSeq" id="WP_199463209.1">
    <property type="nucleotide sequence ID" value="NZ_JAEMUH010000012.1"/>
</dbReference>
<evidence type="ECO:0000256" key="3">
    <source>
        <dbReference type="ARBA" id="ARBA00023125"/>
    </source>
</evidence>
<evidence type="ECO:0000256" key="4">
    <source>
        <dbReference type="ARBA" id="ARBA00023163"/>
    </source>
</evidence>
<feature type="domain" description="HTH lysR-type" evidence="5">
    <location>
        <begin position="14"/>
        <end position="71"/>
    </location>
</feature>
<keyword evidence="2" id="KW-0805">Transcription regulation</keyword>